<dbReference type="EMBL" id="SJTG01000001">
    <property type="protein sequence ID" value="TCI12276.1"/>
    <property type="molecule type" value="Genomic_DNA"/>
</dbReference>
<reference evidence="2 3" key="1">
    <citation type="submission" date="2019-02" db="EMBL/GenBank/DDBJ databases">
        <title>Dyella amyloliquefaciens sp. nov., isolated from forest soil.</title>
        <authorList>
            <person name="Gao Z.-H."/>
            <person name="Qiu L.-H."/>
        </authorList>
    </citation>
    <scope>NUCLEOTIDE SEQUENCE [LARGE SCALE GENOMIC DNA]</scope>
    <source>
        <strain evidence="2 3">KACC 12747</strain>
    </source>
</reference>
<dbReference type="RefSeq" id="WP_131150941.1">
    <property type="nucleotide sequence ID" value="NZ_SJTG01000001.1"/>
</dbReference>
<dbReference type="InterPro" id="IPR013216">
    <property type="entry name" value="Methyltransf_11"/>
</dbReference>
<evidence type="ECO:0000313" key="3">
    <source>
        <dbReference type="Proteomes" id="UP000291822"/>
    </source>
</evidence>
<keyword evidence="2" id="KW-0808">Transferase</keyword>
<evidence type="ECO:0000313" key="2">
    <source>
        <dbReference type="EMBL" id="TCI12276.1"/>
    </source>
</evidence>
<dbReference type="SUPFAM" id="SSF53335">
    <property type="entry name" value="S-adenosyl-L-methionine-dependent methyltransferases"/>
    <property type="match status" value="1"/>
</dbReference>
<dbReference type="CDD" id="cd02440">
    <property type="entry name" value="AdoMet_MTases"/>
    <property type="match status" value="1"/>
</dbReference>
<dbReference type="AlphaFoldDB" id="A0A4R0YZM2"/>
<dbReference type="Proteomes" id="UP000291822">
    <property type="component" value="Unassembled WGS sequence"/>
</dbReference>
<sequence length="225" mass="26042">MYPERRTTHNWLIKKRINDLIAATLPSVRGVVLDLGCGPKPFGEDFLSVADHYYGIDWANSLHEFRGDVLADLNRPLPIASESIDNVVSLEVIEHLKEPQVMMREAERILKRGGQFIVSAPFQWWVHEAPWDYQRFTRYGLEYQLSKAGFVDISVQATTGFWSMWLLKLNYQTLRLVRGPLLVRRIARSLLVPFWWLNQMAGRLLDAISHDDRETAGYFATARKP</sequence>
<organism evidence="2 3">
    <name type="scientific">Dyella soli</name>
    <dbReference type="NCBI Taxonomy" id="522319"/>
    <lineage>
        <taxon>Bacteria</taxon>
        <taxon>Pseudomonadati</taxon>
        <taxon>Pseudomonadota</taxon>
        <taxon>Gammaproteobacteria</taxon>
        <taxon>Lysobacterales</taxon>
        <taxon>Rhodanobacteraceae</taxon>
        <taxon>Dyella</taxon>
    </lineage>
</organism>
<name>A0A4R0YZM2_9GAMM</name>
<comment type="caution">
    <text evidence="2">The sequence shown here is derived from an EMBL/GenBank/DDBJ whole genome shotgun (WGS) entry which is preliminary data.</text>
</comment>
<gene>
    <name evidence="2" type="ORF">EZM97_02655</name>
</gene>
<dbReference type="Gene3D" id="3.40.50.150">
    <property type="entry name" value="Vaccinia Virus protein VP39"/>
    <property type="match status" value="1"/>
</dbReference>
<dbReference type="GO" id="GO:0008757">
    <property type="term" value="F:S-adenosylmethionine-dependent methyltransferase activity"/>
    <property type="evidence" value="ECO:0007669"/>
    <property type="project" value="InterPro"/>
</dbReference>
<proteinExistence type="predicted"/>
<dbReference type="InterPro" id="IPR029063">
    <property type="entry name" value="SAM-dependent_MTases_sf"/>
</dbReference>
<feature type="domain" description="Methyltransferase type 11" evidence="1">
    <location>
        <begin position="33"/>
        <end position="118"/>
    </location>
</feature>
<protein>
    <submittedName>
        <fullName evidence="2">Class I SAM-dependent methyltransferase</fullName>
    </submittedName>
</protein>
<accession>A0A4R0YZM2</accession>
<dbReference type="GO" id="GO:0032259">
    <property type="term" value="P:methylation"/>
    <property type="evidence" value="ECO:0007669"/>
    <property type="project" value="UniProtKB-KW"/>
</dbReference>
<keyword evidence="3" id="KW-1185">Reference proteome</keyword>
<evidence type="ECO:0000259" key="1">
    <source>
        <dbReference type="Pfam" id="PF08241"/>
    </source>
</evidence>
<keyword evidence="2" id="KW-0489">Methyltransferase</keyword>
<dbReference type="Pfam" id="PF08241">
    <property type="entry name" value="Methyltransf_11"/>
    <property type="match status" value="1"/>
</dbReference>